<dbReference type="InterPro" id="IPR051558">
    <property type="entry name" value="Metallophosphoesterase_PAP"/>
</dbReference>
<dbReference type="Pfam" id="PF00149">
    <property type="entry name" value="Metallophos"/>
    <property type="match status" value="1"/>
</dbReference>
<evidence type="ECO:0000256" key="4">
    <source>
        <dbReference type="ARBA" id="ARBA00022801"/>
    </source>
</evidence>
<organism evidence="9">
    <name type="scientific">Salpingoeca rosetta (strain ATCC 50818 / BSB-021)</name>
    <dbReference type="NCBI Taxonomy" id="946362"/>
    <lineage>
        <taxon>Eukaryota</taxon>
        <taxon>Choanoflagellata</taxon>
        <taxon>Craspedida</taxon>
        <taxon>Salpingoecidae</taxon>
        <taxon>Salpingoeca</taxon>
    </lineage>
</organism>
<keyword evidence="9" id="KW-1185">Reference proteome</keyword>
<dbReference type="OMA" id="QVPWYIV"/>
<dbReference type="PIRSF" id="PIRSF000898">
    <property type="entry name" value="Acid_Ptase_5"/>
    <property type="match status" value="1"/>
</dbReference>
<proteinExistence type="predicted"/>
<dbReference type="InParanoid" id="F2UIS7"/>
<feature type="binding site" evidence="5">
    <location>
        <position position="21"/>
    </location>
    <ligand>
        <name>Fe cation</name>
        <dbReference type="ChEBI" id="CHEBI:24875"/>
        <label>1</label>
    </ligand>
</feature>
<dbReference type="KEGG" id="sre:PTSG_07461"/>
<dbReference type="Proteomes" id="UP000007799">
    <property type="component" value="Unassembled WGS sequence"/>
</dbReference>
<dbReference type="OrthoDB" id="411211at2759"/>
<evidence type="ECO:0000313" key="9">
    <source>
        <dbReference type="Proteomes" id="UP000007799"/>
    </source>
</evidence>
<evidence type="ECO:0000256" key="1">
    <source>
        <dbReference type="ARBA" id="ARBA00000032"/>
    </source>
</evidence>
<dbReference type="STRING" id="946362.F2UIS7"/>
<dbReference type="InterPro" id="IPR029052">
    <property type="entry name" value="Metallo-depent_PP-like"/>
</dbReference>
<sequence length="280" mass="30986">MAKVAKDINAQFVLALGDNFYTTGIQGDEHNFRFRATFEDVYTDDSLQIPFYVVAGNHDHLGNITAQIEYSKISSRWTMPDTHYKRTFSFNSGKGGNTTLDLIMIDTVLLAGNSDLLPDKFGELPGPADPELAETQWQFIEQSIKESTADYLWVGGHYPVWSGCSHGPTAVLVLRLKPLLEQYNATGYVCGHDHCLEHIDEGKGPVYVLTGAGDNCCYKNSNVHKCPDDSIKFSVWNDGSGNPMLGGFGSFHVTPEFMTVTYHAANGTALYTTPQMKPRK</sequence>
<feature type="binding site" evidence="5">
    <location>
        <position position="57"/>
    </location>
    <ligand>
        <name>Fe cation</name>
        <dbReference type="ChEBI" id="CHEBI:24875"/>
        <label>2</label>
    </ligand>
</feature>
<dbReference type="EC" id="3.1.3.2" evidence="2"/>
<evidence type="ECO:0000256" key="2">
    <source>
        <dbReference type="ARBA" id="ARBA00012646"/>
    </source>
</evidence>
<feature type="binding site" evidence="5">
    <location>
        <position position="194"/>
    </location>
    <ligand>
        <name>Fe cation</name>
        <dbReference type="ChEBI" id="CHEBI:24875"/>
        <label>1</label>
    </ligand>
</feature>
<dbReference type="GO" id="GO:0003993">
    <property type="term" value="F:acid phosphatase activity"/>
    <property type="evidence" value="ECO:0007669"/>
    <property type="project" value="UniProtKB-EC"/>
</dbReference>
<dbReference type="InterPro" id="IPR004843">
    <property type="entry name" value="Calcineurin-like_PHP"/>
</dbReference>
<evidence type="ECO:0000256" key="3">
    <source>
        <dbReference type="ARBA" id="ARBA00022729"/>
    </source>
</evidence>
<accession>F2UIS7</accession>
<dbReference type="GO" id="GO:0046872">
    <property type="term" value="F:metal ion binding"/>
    <property type="evidence" value="ECO:0007669"/>
    <property type="project" value="UniProtKB-KW"/>
</dbReference>
<feature type="binding site" evidence="5">
    <location>
        <position position="18"/>
    </location>
    <ligand>
        <name>Fe cation</name>
        <dbReference type="ChEBI" id="CHEBI:24875"/>
        <label>1</label>
    </ligand>
</feature>
<comment type="catalytic activity">
    <reaction evidence="1">
        <text>a phosphate monoester + H2O = an alcohol + phosphate</text>
        <dbReference type="Rhea" id="RHEA:15017"/>
        <dbReference type="ChEBI" id="CHEBI:15377"/>
        <dbReference type="ChEBI" id="CHEBI:30879"/>
        <dbReference type="ChEBI" id="CHEBI:43474"/>
        <dbReference type="ChEBI" id="CHEBI:67140"/>
        <dbReference type="EC" id="3.1.3.2"/>
    </reaction>
</comment>
<reference evidence="8" key="1">
    <citation type="submission" date="2009-08" db="EMBL/GenBank/DDBJ databases">
        <title>Annotation of Salpingoeca rosetta.</title>
        <authorList>
            <consortium name="The Broad Institute Genome Sequencing Platform"/>
            <person name="Russ C."/>
            <person name="Cuomo C."/>
            <person name="Burger G."/>
            <person name="Gray M.W."/>
            <person name="Holland P.W.H."/>
            <person name="King N."/>
            <person name="Lang F.B.F."/>
            <person name="Roger A.J."/>
            <person name="Ruiz-Trillo I."/>
            <person name="Young S.K."/>
            <person name="Zeng Q."/>
            <person name="Gargeya S."/>
            <person name="Alvarado L."/>
            <person name="Berlin A."/>
            <person name="Chapman S.B."/>
            <person name="Chen Z."/>
            <person name="Freedman E."/>
            <person name="Gellesch M."/>
            <person name="Goldberg J."/>
            <person name="Griggs A."/>
            <person name="Gujja S."/>
            <person name="Heilman E."/>
            <person name="Heiman D."/>
            <person name="Howarth C."/>
            <person name="Mehta T."/>
            <person name="Neiman D."/>
            <person name="Pearson M."/>
            <person name="Roberts A."/>
            <person name="Saif S."/>
            <person name="Shea T."/>
            <person name="Shenoy N."/>
            <person name="Sisk P."/>
            <person name="Stolte C."/>
            <person name="Sykes S."/>
            <person name="White J."/>
            <person name="Yandava C."/>
            <person name="Haas B."/>
            <person name="Nusbaum C."/>
            <person name="Birren B."/>
        </authorList>
    </citation>
    <scope>NUCLEOTIDE SEQUENCE [LARGE SCALE GENOMIC DNA]</scope>
    <source>
        <strain evidence="8">ATCC 50818</strain>
    </source>
</reference>
<feature type="glycosylation site" description="N-linked (GlcNAc...) asparagine" evidence="6">
    <location>
        <position position="63"/>
    </location>
</feature>
<keyword evidence="3" id="KW-0732">Signal</keyword>
<dbReference type="eggNOG" id="KOG2679">
    <property type="taxonomic scope" value="Eukaryota"/>
</dbReference>
<evidence type="ECO:0000256" key="5">
    <source>
        <dbReference type="PIRSR" id="PIRSR000898-1"/>
    </source>
</evidence>
<feature type="domain" description="Calcineurin-like phosphoesterase" evidence="7">
    <location>
        <begin position="5"/>
        <end position="195"/>
    </location>
</feature>
<dbReference type="FunCoup" id="F2UIS7">
    <property type="interactions" value="151"/>
</dbReference>
<comment type="cofactor">
    <cofactor evidence="5">
        <name>Fe cation</name>
        <dbReference type="ChEBI" id="CHEBI:24875"/>
    </cofactor>
    <text evidence="5">Binds 2 iron ions per subunit.</text>
</comment>
<dbReference type="AlphaFoldDB" id="F2UIS7"/>
<dbReference type="SUPFAM" id="SSF56300">
    <property type="entry name" value="Metallo-dependent phosphatases"/>
    <property type="match status" value="1"/>
</dbReference>
<dbReference type="RefSeq" id="XP_004990965.1">
    <property type="nucleotide sequence ID" value="XM_004990908.1"/>
</dbReference>
<feature type="binding site" evidence="5">
    <location>
        <position position="192"/>
    </location>
    <ligand>
        <name>Fe cation</name>
        <dbReference type="ChEBI" id="CHEBI:24875"/>
        <label>2</label>
    </ligand>
</feature>
<evidence type="ECO:0000256" key="6">
    <source>
        <dbReference type="PIRSR" id="PIRSR000898-3"/>
    </source>
</evidence>
<dbReference type="PANTHER" id="PTHR10161">
    <property type="entry name" value="TARTRATE-RESISTANT ACID PHOSPHATASE TYPE 5"/>
    <property type="match status" value="1"/>
</dbReference>
<dbReference type="Gene3D" id="3.60.21.10">
    <property type="match status" value="1"/>
</dbReference>
<evidence type="ECO:0000259" key="7">
    <source>
        <dbReference type="Pfam" id="PF00149"/>
    </source>
</evidence>
<keyword evidence="5" id="KW-0408">Iron</keyword>
<dbReference type="InterPro" id="IPR024927">
    <property type="entry name" value="Acid_PPase"/>
</dbReference>
<dbReference type="GeneID" id="16071527"/>
<keyword evidence="4" id="KW-0378">Hydrolase</keyword>
<dbReference type="CDD" id="cd07378">
    <property type="entry name" value="MPP_ACP5"/>
    <property type="match status" value="1"/>
</dbReference>
<dbReference type="PANTHER" id="PTHR10161:SF14">
    <property type="entry name" value="TARTRATE-RESISTANT ACID PHOSPHATASE TYPE 5"/>
    <property type="match status" value="1"/>
</dbReference>
<gene>
    <name evidence="8" type="ORF">PTSG_07461</name>
</gene>
<feature type="binding site" evidence="5">
    <location>
        <position position="157"/>
    </location>
    <ligand>
        <name>Fe cation</name>
        <dbReference type="ChEBI" id="CHEBI:24875"/>
        <label>2</label>
    </ligand>
</feature>
<dbReference type="EMBL" id="GL832976">
    <property type="protein sequence ID" value="EGD77126.1"/>
    <property type="molecule type" value="Genomic_DNA"/>
</dbReference>
<keyword evidence="5" id="KW-0479">Metal-binding</keyword>
<feature type="binding site" evidence="5">
    <location>
        <position position="18"/>
    </location>
    <ligand>
        <name>Fe cation</name>
        <dbReference type="ChEBI" id="CHEBI:24875"/>
        <label>2</label>
    </ligand>
</feature>
<evidence type="ECO:0000313" key="8">
    <source>
        <dbReference type="EMBL" id="EGD77126.1"/>
    </source>
</evidence>
<protein>
    <recommendedName>
        <fullName evidence="2">acid phosphatase</fullName>
        <ecNumber evidence="2">3.1.3.2</ecNumber>
    </recommendedName>
</protein>
<name>F2UIS7_SALR5</name>